<dbReference type="GO" id="GO:0020037">
    <property type="term" value="F:heme binding"/>
    <property type="evidence" value="ECO:0007669"/>
    <property type="project" value="TreeGrafter"/>
</dbReference>
<feature type="transmembrane region" description="Helical" evidence="14">
    <location>
        <begin position="169"/>
        <end position="193"/>
    </location>
</feature>
<dbReference type="Pfam" id="PF02665">
    <property type="entry name" value="Nitrate_red_gam"/>
    <property type="match status" value="1"/>
</dbReference>
<keyword evidence="5 14" id="KW-0812">Transmembrane</keyword>
<feature type="transmembrane region" description="Helical" evidence="14">
    <location>
        <begin position="82"/>
        <end position="106"/>
    </location>
</feature>
<dbReference type="NCBIfam" id="TIGR00351">
    <property type="entry name" value="narI"/>
    <property type="match status" value="1"/>
</dbReference>
<feature type="transmembrane region" description="Helical" evidence="14">
    <location>
        <begin position="118"/>
        <end position="142"/>
    </location>
</feature>
<feature type="domain" description="NarG-like" evidence="15">
    <location>
        <begin position="4"/>
        <end position="218"/>
    </location>
</feature>
<evidence type="ECO:0000256" key="10">
    <source>
        <dbReference type="ARBA" id="ARBA00023004"/>
    </source>
</evidence>
<dbReference type="GO" id="GO:0008940">
    <property type="term" value="F:nitrate reductase activity"/>
    <property type="evidence" value="ECO:0007669"/>
    <property type="project" value="InterPro"/>
</dbReference>
<evidence type="ECO:0000256" key="4">
    <source>
        <dbReference type="ARBA" id="ARBA00022617"/>
    </source>
</evidence>
<dbReference type="InterPro" id="IPR051936">
    <property type="entry name" value="Heme-iron_electron_transfer"/>
</dbReference>
<dbReference type="SUPFAM" id="SSF103501">
    <property type="entry name" value="Respiratory nitrate reductase 1 gamma chain"/>
    <property type="match status" value="1"/>
</dbReference>
<evidence type="ECO:0000256" key="1">
    <source>
        <dbReference type="ARBA" id="ARBA00004651"/>
    </source>
</evidence>
<feature type="transmembrane region" description="Helical" evidence="14">
    <location>
        <begin position="6"/>
        <end position="24"/>
    </location>
</feature>
<dbReference type="EMBL" id="JACHEO010000032">
    <property type="protein sequence ID" value="MBB5349647.1"/>
    <property type="molecule type" value="Genomic_DNA"/>
</dbReference>
<keyword evidence="4 13" id="KW-0349">Heme</keyword>
<dbReference type="PANTHER" id="PTHR30598">
    <property type="entry name" value="NITRATE REDUCTASE PRIVATE CHAPERONE, REDOX ENZYME MATURATION PROTEIN REMP FAMILY"/>
    <property type="match status" value="1"/>
</dbReference>
<dbReference type="RefSeq" id="WP_183352445.1">
    <property type="nucleotide sequence ID" value="NZ_JACHEO010000032.1"/>
</dbReference>
<dbReference type="Proteomes" id="UP000539642">
    <property type="component" value="Unassembled WGS sequence"/>
</dbReference>
<accession>A0A840UTX2</accession>
<organism evidence="16 17">
    <name type="scientific">Desulfoprunum benzoelyticum</name>
    <dbReference type="NCBI Taxonomy" id="1506996"/>
    <lineage>
        <taxon>Bacteria</taxon>
        <taxon>Pseudomonadati</taxon>
        <taxon>Thermodesulfobacteriota</taxon>
        <taxon>Desulfobulbia</taxon>
        <taxon>Desulfobulbales</taxon>
        <taxon>Desulfobulbaceae</taxon>
        <taxon>Desulfoprunum</taxon>
    </lineage>
</organism>
<keyword evidence="6" id="KW-0479">Metal-binding</keyword>
<dbReference type="InterPro" id="IPR003816">
    <property type="entry name" value="Nitrate_red_gam"/>
</dbReference>
<feature type="transmembrane region" description="Helical" evidence="14">
    <location>
        <begin position="45"/>
        <end position="70"/>
    </location>
</feature>
<keyword evidence="17" id="KW-1185">Reference proteome</keyword>
<feature type="binding site" description="axial binding residue" evidence="13">
    <location>
        <position position="64"/>
    </location>
    <ligand>
        <name>heme b</name>
        <dbReference type="ChEBI" id="CHEBI:60344"/>
        <label>1</label>
    </ligand>
    <ligandPart>
        <name>Fe</name>
        <dbReference type="ChEBI" id="CHEBI:18248"/>
    </ligandPart>
</feature>
<feature type="binding site" description="axial binding residue" evidence="13">
    <location>
        <position position="182"/>
    </location>
    <ligand>
        <name>heme b</name>
        <dbReference type="ChEBI" id="CHEBI:60344"/>
        <label>1</label>
    </ligand>
    <ligandPart>
        <name>Fe</name>
        <dbReference type="ChEBI" id="CHEBI:18248"/>
    </ligandPart>
</feature>
<evidence type="ECO:0000256" key="3">
    <source>
        <dbReference type="ARBA" id="ARBA00022475"/>
    </source>
</evidence>
<evidence type="ECO:0000256" key="2">
    <source>
        <dbReference type="ARBA" id="ARBA00022448"/>
    </source>
</evidence>
<keyword evidence="11" id="KW-0534">Nitrate assimilation</keyword>
<keyword evidence="8 14" id="KW-1133">Transmembrane helix</keyword>
<evidence type="ECO:0000259" key="15">
    <source>
        <dbReference type="Pfam" id="PF02665"/>
    </source>
</evidence>
<evidence type="ECO:0000256" key="13">
    <source>
        <dbReference type="PIRSR" id="PIRSR603816-1"/>
    </source>
</evidence>
<dbReference type="InterPro" id="IPR023234">
    <property type="entry name" value="NarG-like_domain"/>
</dbReference>
<comment type="subcellular location">
    <subcellularLocation>
        <location evidence="1">Cell membrane</location>
        <topology evidence="1">Multi-pass membrane protein</topology>
    </subcellularLocation>
</comment>
<dbReference type="PANTHER" id="PTHR30598:SF3">
    <property type="entry name" value="RESPIRATORY NITRATE REDUCTASE 1 GAMMA CHAIN"/>
    <property type="match status" value="1"/>
</dbReference>
<dbReference type="GO" id="GO:0009055">
    <property type="term" value="F:electron transfer activity"/>
    <property type="evidence" value="ECO:0007669"/>
    <property type="project" value="TreeGrafter"/>
</dbReference>
<feature type="binding site" description="axial binding residue" evidence="13">
    <location>
        <position position="54"/>
    </location>
    <ligand>
        <name>heme b</name>
        <dbReference type="ChEBI" id="CHEBI:60344"/>
        <label>1</label>
    </ligand>
    <ligandPart>
        <name>Fe</name>
        <dbReference type="ChEBI" id="CHEBI:18248"/>
    </ligandPart>
</feature>
<evidence type="ECO:0000313" key="16">
    <source>
        <dbReference type="EMBL" id="MBB5349647.1"/>
    </source>
</evidence>
<protein>
    <submittedName>
        <fullName evidence="16">Nitrate reductase gamma subunit</fullName>
        <ecNumber evidence="16">1.7.99.4</ecNumber>
    </submittedName>
</protein>
<dbReference type="GO" id="GO:0005886">
    <property type="term" value="C:plasma membrane"/>
    <property type="evidence" value="ECO:0007669"/>
    <property type="project" value="UniProtKB-SubCell"/>
</dbReference>
<proteinExistence type="predicted"/>
<evidence type="ECO:0000256" key="5">
    <source>
        <dbReference type="ARBA" id="ARBA00022692"/>
    </source>
</evidence>
<keyword evidence="2" id="KW-0813">Transport</keyword>
<keyword evidence="3" id="KW-1003">Cell membrane</keyword>
<dbReference type="InterPro" id="IPR036197">
    <property type="entry name" value="NarG-like_sf"/>
</dbReference>
<sequence length="221" mass="24676">MTDLILFGVLPYIAVTVAVCGSVYRYAVDRYSLSSQSSQFLESRTLFWGTVPWHYTIVPILLAHLLAFLFPAAWGTLLGRPLRLYLLEISGMALGLVAGVAMVVFLVRRAGNPRIGAVTTVIDWVLLAVLLLQVATGVYIAVTLRWGSLWYLHTTTPWLWSLVQLDPQVSYMAVMPAIVKVHAVNAFFLLALVPFSRLIHMISVPLAYLGRSAQVVVWYRR</sequence>
<feature type="binding site" description="axial binding residue" evidence="13">
    <location>
        <position position="200"/>
    </location>
    <ligand>
        <name>heme b</name>
        <dbReference type="ChEBI" id="CHEBI:60344"/>
        <label>1</label>
    </ligand>
    <ligandPart>
        <name>Fe</name>
        <dbReference type="ChEBI" id="CHEBI:18248"/>
    </ligandPart>
</feature>
<comment type="caution">
    <text evidence="16">The sequence shown here is derived from an EMBL/GenBank/DDBJ whole genome shotgun (WGS) entry which is preliminary data.</text>
</comment>
<evidence type="ECO:0000256" key="8">
    <source>
        <dbReference type="ARBA" id="ARBA00022989"/>
    </source>
</evidence>
<keyword evidence="10 13" id="KW-0408">Iron</keyword>
<keyword evidence="12 14" id="KW-0472">Membrane</keyword>
<dbReference type="Gene3D" id="1.20.950.20">
    <property type="entry name" value="Transmembrane di-heme cytochromes, Chain C"/>
    <property type="match status" value="1"/>
</dbReference>
<dbReference type="EC" id="1.7.99.4" evidence="16"/>
<keyword evidence="9 16" id="KW-0560">Oxidoreductase</keyword>
<evidence type="ECO:0000256" key="7">
    <source>
        <dbReference type="ARBA" id="ARBA00022982"/>
    </source>
</evidence>
<reference evidence="16 17" key="1">
    <citation type="submission" date="2020-08" db="EMBL/GenBank/DDBJ databases">
        <title>Genomic Encyclopedia of Type Strains, Phase IV (KMG-IV): sequencing the most valuable type-strain genomes for metagenomic binning, comparative biology and taxonomic classification.</title>
        <authorList>
            <person name="Goeker M."/>
        </authorList>
    </citation>
    <scope>NUCLEOTIDE SEQUENCE [LARGE SCALE GENOMIC DNA]</scope>
    <source>
        <strain evidence="16 17">DSM 28570</strain>
    </source>
</reference>
<gene>
    <name evidence="16" type="ORF">HNQ81_003403</name>
</gene>
<dbReference type="GO" id="GO:0009325">
    <property type="term" value="C:nitrate reductase complex"/>
    <property type="evidence" value="ECO:0007669"/>
    <property type="project" value="InterPro"/>
</dbReference>
<name>A0A840UTX2_9BACT</name>
<dbReference type="AlphaFoldDB" id="A0A840UTX2"/>
<keyword evidence="7" id="KW-0249">Electron transport</keyword>
<dbReference type="GO" id="GO:0019645">
    <property type="term" value="P:anaerobic electron transport chain"/>
    <property type="evidence" value="ECO:0007669"/>
    <property type="project" value="TreeGrafter"/>
</dbReference>
<evidence type="ECO:0000256" key="14">
    <source>
        <dbReference type="SAM" id="Phobius"/>
    </source>
</evidence>
<dbReference type="GO" id="GO:0046872">
    <property type="term" value="F:metal ion binding"/>
    <property type="evidence" value="ECO:0007669"/>
    <property type="project" value="UniProtKB-KW"/>
</dbReference>
<dbReference type="GO" id="GO:0042128">
    <property type="term" value="P:nitrate assimilation"/>
    <property type="evidence" value="ECO:0007669"/>
    <property type="project" value="UniProtKB-KW"/>
</dbReference>
<evidence type="ECO:0000256" key="6">
    <source>
        <dbReference type="ARBA" id="ARBA00022723"/>
    </source>
</evidence>
<evidence type="ECO:0000313" key="17">
    <source>
        <dbReference type="Proteomes" id="UP000539642"/>
    </source>
</evidence>
<evidence type="ECO:0000256" key="12">
    <source>
        <dbReference type="ARBA" id="ARBA00023136"/>
    </source>
</evidence>
<evidence type="ECO:0000256" key="11">
    <source>
        <dbReference type="ARBA" id="ARBA00023063"/>
    </source>
</evidence>
<evidence type="ECO:0000256" key="9">
    <source>
        <dbReference type="ARBA" id="ARBA00023002"/>
    </source>
</evidence>